<feature type="domain" description="BZIP" evidence="2">
    <location>
        <begin position="117"/>
        <end position="173"/>
    </location>
</feature>
<feature type="compositionally biased region" description="Basic and acidic residues" evidence="1">
    <location>
        <begin position="42"/>
        <end position="58"/>
    </location>
</feature>
<dbReference type="EMBL" id="HBFB01000117">
    <property type="protein sequence ID" value="CAD8661627.1"/>
    <property type="molecule type" value="Transcribed_RNA"/>
</dbReference>
<feature type="region of interest" description="Disordered" evidence="1">
    <location>
        <begin position="34"/>
        <end position="132"/>
    </location>
</feature>
<dbReference type="AlphaFoldDB" id="A0A7S0NAE4"/>
<protein>
    <recommendedName>
        <fullName evidence="2">BZIP domain-containing protein</fullName>
    </recommendedName>
</protein>
<sequence>MPSSEVRAALTTAAGRKQDGAELQLMELSADMRDGLAGSAGERAELGPKAACEHRELHPGSGSGTDDLAISDSDSDLEDKSRPGKRGRAGKDGSSDEDSGDEDRACRRRRGTKNDAREKNRQAQRRFRARQKELIGTLRDQVSTMEKETWQLRKQLEMTRKDNESLRTDREQLAEKVRNAQSDREELRDRIRSLNEDRDELRARVKEMQAAQSSMSAMQGMGMMGMAGGSMPMVTLPNGMMVPLAAAMGMPNMASMMPSTAAAGAQNAVDTKAAAAGSAGANNGTGNASTAANACFPVSVNNEQVQQQQQQLATVPVLPEASAMSTVTNINRAPSSGTPSVTDAQHQAQQLQAQLQQQAQQQQVQEQQAQMQQHQAQVHQQSHIPLKAAPSLPQTISVPPASPNHGGALAHAFSSTHAAMPGLAMQQPPCSPQLVSQSSLQHMSTLPDVKLQSLPVMQQMPELKLQPLPAMSGMQQMVSQPSPTLQLSSLPAHMQPIGGQMHGLQLVGNHGCQPSSMQSLMQQSGMQTDFSGCGGGMSQNTAQALHTLQLLQALQGGGQQVQGGQMQGGNMGGQMGNMQMGMWGVSLNQNGNQELRL</sequence>
<gene>
    <name evidence="3" type="ORF">CLEI1391_LOCUS61</name>
</gene>
<dbReference type="PROSITE" id="PS50217">
    <property type="entry name" value="BZIP"/>
    <property type="match status" value="1"/>
</dbReference>
<dbReference type="SMART" id="SM00338">
    <property type="entry name" value="BRLZ"/>
    <property type="match status" value="1"/>
</dbReference>
<dbReference type="GO" id="GO:0003700">
    <property type="term" value="F:DNA-binding transcription factor activity"/>
    <property type="evidence" value="ECO:0007669"/>
    <property type="project" value="InterPro"/>
</dbReference>
<dbReference type="InterPro" id="IPR004827">
    <property type="entry name" value="bZIP"/>
</dbReference>
<accession>A0A7S0NAE4</accession>
<reference evidence="3" key="1">
    <citation type="submission" date="2021-01" db="EMBL/GenBank/DDBJ databases">
        <authorList>
            <person name="Corre E."/>
            <person name="Pelletier E."/>
            <person name="Niang G."/>
            <person name="Scheremetjew M."/>
            <person name="Finn R."/>
            <person name="Kale V."/>
            <person name="Holt S."/>
            <person name="Cochrane G."/>
            <person name="Meng A."/>
            <person name="Brown T."/>
            <person name="Cohen L."/>
        </authorList>
    </citation>
    <scope>NUCLEOTIDE SEQUENCE</scope>
    <source>
        <strain evidence="3">SAG 11-49</strain>
    </source>
</reference>
<dbReference type="Gene3D" id="1.20.5.170">
    <property type="match status" value="1"/>
</dbReference>
<evidence type="ECO:0000313" key="3">
    <source>
        <dbReference type="EMBL" id="CAD8661627.1"/>
    </source>
</evidence>
<dbReference type="SUPFAM" id="SSF58100">
    <property type="entry name" value="Bacterial hemolysins"/>
    <property type="match status" value="1"/>
</dbReference>
<proteinExistence type="predicted"/>
<dbReference type="PROSITE" id="PS00036">
    <property type="entry name" value="BZIP_BASIC"/>
    <property type="match status" value="1"/>
</dbReference>
<evidence type="ECO:0000259" key="2">
    <source>
        <dbReference type="PROSITE" id="PS50217"/>
    </source>
</evidence>
<feature type="compositionally biased region" description="Basic and acidic residues" evidence="1">
    <location>
        <begin position="112"/>
        <end position="121"/>
    </location>
</feature>
<name>A0A7S0NAE4_9CHLO</name>
<organism evidence="3">
    <name type="scientific">Chlamydomonas leiostraca</name>
    <dbReference type="NCBI Taxonomy" id="1034604"/>
    <lineage>
        <taxon>Eukaryota</taxon>
        <taxon>Viridiplantae</taxon>
        <taxon>Chlorophyta</taxon>
        <taxon>core chlorophytes</taxon>
        <taxon>Chlorophyceae</taxon>
        <taxon>CS clade</taxon>
        <taxon>Chlamydomonadales</taxon>
        <taxon>Chlamydomonadaceae</taxon>
        <taxon>Chlamydomonas</taxon>
    </lineage>
</organism>
<feature type="compositionally biased region" description="Polar residues" evidence="1">
    <location>
        <begin position="330"/>
        <end position="343"/>
    </location>
</feature>
<evidence type="ECO:0000256" key="1">
    <source>
        <dbReference type="SAM" id="MobiDB-lite"/>
    </source>
</evidence>
<feature type="region of interest" description="Disordered" evidence="1">
    <location>
        <begin position="330"/>
        <end position="349"/>
    </location>
</feature>